<evidence type="ECO:0000313" key="3">
    <source>
        <dbReference type="Proteomes" id="UP001295684"/>
    </source>
</evidence>
<keyword evidence="3" id="KW-1185">Reference proteome</keyword>
<organism evidence="2 3">
    <name type="scientific">Euplotes crassus</name>
    <dbReference type="NCBI Taxonomy" id="5936"/>
    <lineage>
        <taxon>Eukaryota</taxon>
        <taxon>Sar</taxon>
        <taxon>Alveolata</taxon>
        <taxon>Ciliophora</taxon>
        <taxon>Intramacronucleata</taxon>
        <taxon>Spirotrichea</taxon>
        <taxon>Hypotrichia</taxon>
        <taxon>Euplotida</taxon>
        <taxon>Euplotidae</taxon>
        <taxon>Moneuplotes</taxon>
    </lineage>
</organism>
<sequence length="421" mass="48209">MGSTLSCLEQAPDREDRRLEATSREEDKSSEINTQEKIPDQFPMLDCTKSSIARYTKLLDLYTRDSSLVFKARAWQINNELVSLQEQLENAKSEGISLIDTNENVSLSEISKNKLSLSYKEQSSNLKKQIEELCKQIQSLLHGVEHHKAHTQNEARISRLIKSPLIDGGHCVHHEEARVDREQKILEESDQIDYKICYNAWHNIVPNGGKQFSHRLFTLDLDIYEERLWLKSLKTMTLPYIPKLEIINGSSQHSRLMKHFLRNCFSRKVDRLYCEYAGTFSGPKEDFFEEILNVGHKITKSLSLTSCIVSQTSMVKILSVLRNLQQIEFNCAKICIDDIPQFGHSLDGSSLKILKFKGTFSSGHVYQSFRLLIDGLSECQDFKRNLISIEVARSSIGPFPVGTNYEPALKQQMLKNGFNIV</sequence>
<gene>
    <name evidence="2" type="ORF">ECRASSUSDP1_LOCUS27543</name>
</gene>
<comment type="caution">
    <text evidence="2">The sequence shown here is derived from an EMBL/GenBank/DDBJ whole genome shotgun (WGS) entry which is preliminary data.</text>
</comment>
<evidence type="ECO:0000256" key="1">
    <source>
        <dbReference type="SAM" id="MobiDB-lite"/>
    </source>
</evidence>
<accession>A0AAD1Y5W2</accession>
<dbReference type="AlphaFoldDB" id="A0AAD1Y5W2"/>
<proteinExistence type="predicted"/>
<dbReference type="EMBL" id="CAMPGE010028420">
    <property type="protein sequence ID" value="CAI2385946.1"/>
    <property type="molecule type" value="Genomic_DNA"/>
</dbReference>
<dbReference type="Proteomes" id="UP001295684">
    <property type="component" value="Unassembled WGS sequence"/>
</dbReference>
<reference evidence="2" key="1">
    <citation type="submission" date="2023-07" db="EMBL/GenBank/DDBJ databases">
        <authorList>
            <consortium name="AG Swart"/>
            <person name="Singh M."/>
            <person name="Singh A."/>
            <person name="Seah K."/>
            <person name="Emmerich C."/>
        </authorList>
    </citation>
    <scope>NUCLEOTIDE SEQUENCE</scope>
    <source>
        <strain evidence="2">DP1</strain>
    </source>
</reference>
<evidence type="ECO:0000313" key="2">
    <source>
        <dbReference type="EMBL" id="CAI2385946.1"/>
    </source>
</evidence>
<feature type="region of interest" description="Disordered" evidence="1">
    <location>
        <begin position="1"/>
        <end position="32"/>
    </location>
</feature>
<protein>
    <submittedName>
        <fullName evidence="2">Uncharacterized protein</fullName>
    </submittedName>
</protein>
<feature type="compositionally biased region" description="Basic and acidic residues" evidence="1">
    <location>
        <begin position="11"/>
        <end position="30"/>
    </location>
</feature>
<name>A0AAD1Y5W2_EUPCR</name>